<reference evidence="2" key="1">
    <citation type="journal article" date="2023" name="G3 (Bethesda)">
        <title>Genome assembly and association tests identify interacting loci associated with vigor, precocity, and sex in interspecific pistachio rootstocks.</title>
        <authorList>
            <person name="Palmer W."/>
            <person name="Jacygrad E."/>
            <person name="Sagayaradj S."/>
            <person name="Cavanaugh K."/>
            <person name="Han R."/>
            <person name="Bertier L."/>
            <person name="Beede B."/>
            <person name="Kafkas S."/>
            <person name="Golino D."/>
            <person name="Preece J."/>
            <person name="Michelmore R."/>
        </authorList>
    </citation>
    <scope>NUCLEOTIDE SEQUENCE [LARGE SCALE GENOMIC DNA]</scope>
</reference>
<proteinExistence type="predicted"/>
<comment type="caution">
    <text evidence="1">The sequence shown here is derived from an EMBL/GenBank/DDBJ whole genome shotgun (WGS) entry which is preliminary data.</text>
</comment>
<evidence type="ECO:0000313" key="2">
    <source>
        <dbReference type="Proteomes" id="UP001163603"/>
    </source>
</evidence>
<protein>
    <submittedName>
        <fullName evidence="1">Uncharacterized protein</fullName>
    </submittedName>
</protein>
<gene>
    <name evidence="1" type="ORF">Pint_27792</name>
</gene>
<dbReference type="EMBL" id="CM047740">
    <property type="protein sequence ID" value="KAJ0040183.1"/>
    <property type="molecule type" value="Genomic_DNA"/>
</dbReference>
<sequence length="267" mass="29175">MEANGNVMLPKIKTTTDKNISNGLCHHDSPSTVKAQTIDELHSIQKKNDATDFDWQCWKMRCLMRSYQGENTRAAYSIEYMPNVKIPCVCPHPKNVVLLACDAFGVLPPVSKLSLAQTCTISSAATPLCAPIVAGTAEGVKELTATFSACFGAAFLMLHPTKYAAMLAEKMQKHGATGWLVNTGWSGGSYGSGSRIKLPYTRKIIDAKKTEVFGLEIPTEIEGVPTQILDPENTWSDKQAYKDTLLNLGGLFKNNFTTFTDCNLGEK</sequence>
<name>A0ACC0YPU5_9ROSI</name>
<dbReference type="Proteomes" id="UP001163603">
    <property type="component" value="Chromosome 5"/>
</dbReference>
<keyword evidence="2" id="KW-1185">Reference proteome</keyword>
<accession>A0ACC0YPU5</accession>
<evidence type="ECO:0000313" key="1">
    <source>
        <dbReference type="EMBL" id="KAJ0040183.1"/>
    </source>
</evidence>
<organism evidence="1 2">
    <name type="scientific">Pistacia integerrima</name>
    <dbReference type="NCBI Taxonomy" id="434235"/>
    <lineage>
        <taxon>Eukaryota</taxon>
        <taxon>Viridiplantae</taxon>
        <taxon>Streptophyta</taxon>
        <taxon>Embryophyta</taxon>
        <taxon>Tracheophyta</taxon>
        <taxon>Spermatophyta</taxon>
        <taxon>Magnoliopsida</taxon>
        <taxon>eudicotyledons</taxon>
        <taxon>Gunneridae</taxon>
        <taxon>Pentapetalae</taxon>
        <taxon>rosids</taxon>
        <taxon>malvids</taxon>
        <taxon>Sapindales</taxon>
        <taxon>Anacardiaceae</taxon>
        <taxon>Pistacia</taxon>
    </lineage>
</organism>